<dbReference type="AlphaFoldDB" id="A0A4P9XSW6"/>
<name>A0A4P9XSW6_9FUNG</name>
<feature type="transmembrane region" description="Helical" evidence="1">
    <location>
        <begin position="206"/>
        <end position="227"/>
    </location>
</feature>
<feature type="transmembrane region" description="Helical" evidence="1">
    <location>
        <begin position="164"/>
        <end position="185"/>
    </location>
</feature>
<accession>A0A4P9XSW6</accession>
<feature type="transmembrane region" description="Helical" evidence="1">
    <location>
        <begin position="20"/>
        <end position="45"/>
    </location>
</feature>
<keyword evidence="1" id="KW-0472">Membrane</keyword>
<reference evidence="3" key="1">
    <citation type="journal article" date="2018" name="Nat. Microbiol.">
        <title>Leveraging single-cell genomics to expand the fungal tree of life.</title>
        <authorList>
            <person name="Ahrendt S.R."/>
            <person name="Quandt C.A."/>
            <person name="Ciobanu D."/>
            <person name="Clum A."/>
            <person name="Salamov A."/>
            <person name="Andreopoulos B."/>
            <person name="Cheng J.F."/>
            <person name="Woyke T."/>
            <person name="Pelin A."/>
            <person name="Henrissat B."/>
            <person name="Reynolds N.K."/>
            <person name="Benny G.L."/>
            <person name="Smith M.E."/>
            <person name="James T.Y."/>
            <person name="Grigoriev I.V."/>
        </authorList>
    </citation>
    <scope>NUCLEOTIDE SEQUENCE [LARGE SCALE GENOMIC DNA]</scope>
    <source>
        <strain evidence="3">RSA 1356</strain>
    </source>
</reference>
<dbReference type="Proteomes" id="UP000271241">
    <property type="component" value="Unassembled WGS sequence"/>
</dbReference>
<evidence type="ECO:0008006" key="4">
    <source>
        <dbReference type="Google" id="ProtNLM"/>
    </source>
</evidence>
<protein>
    <recommendedName>
        <fullName evidence="4">Integral membrane protein</fullName>
    </recommendedName>
</protein>
<feature type="transmembrane region" description="Helical" evidence="1">
    <location>
        <begin position="121"/>
        <end position="144"/>
    </location>
</feature>
<proteinExistence type="predicted"/>
<sequence length="275" mass="30509">MTLFRDSTPLTVPRSSQNSVFVILLTLMFWIFFNNGLSGGSLLYARRSSKGARLYLPILNFIPSVIGCILCVYIVLQRSWPGFADCEGILAIDAAAISLGTASIVGILVTRVYYAWMRHNWLLYLGGVLILANFAVSVSIPFAMPMRTDENGTCRGTAKTYWPIIKFSTDIVTNIILSGLYLYVLTRAFRGGFSTSVYAELRHEGFISTFLVIVSSIVSTTIVILDLVPDNSIYVYGVDILINATLVNQMLCRRHKNGSSHTRSANHMRRINSVA</sequence>
<evidence type="ECO:0000256" key="1">
    <source>
        <dbReference type="SAM" id="Phobius"/>
    </source>
</evidence>
<gene>
    <name evidence="2" type="ORF">THASP1DRAFT_29129</name>
</gene>
<organism evidence="2 3">
    <name type="scientific">Thamnocephalis sphaerospora</name>
    <dbReference type="NCBI Taxonomy" id="78915"/>
    <lineage>
        <taxon>Eukaryota</taxon>
        <taxon>Fungi</taxon>
        <taxon>Fungi incertae sedis</taxon>
        <taxon>Zoopagomycota</taxon>
        <taxon>Zoopagomycotina</taxon>
        <taxon>Zoopagomycetes</taxon>
        <taxon>Zoopagales</taxon>
        <taxon>Sigmoideomycetaceae</taxon>
        <taxon>Thamnocephalis</taxon>
    </lineage>
</organism>
<dbReference type="EMBL" id="KZ992544">
    <property type="protein sequence ID" value="RKP09072.1"/>
    <property type="molecule type" value="Genomic_DNA"/>
</dbReference>
<keyword evidence="3" id="KW-1185">Reference proteome</keyword>
<feature type="transmembrane region" description="Helical" evidence="1">
    <location>
        <begin position="54"/>
        <end position="76"/>
    </location>
</feature>
<evidence type="ECO:0000313" key="2">
    <source>
        <dbReference type="EMBL" id="RKP09072.1"/>
    </source>
</evidence>
<feature type="transmembrane region" description="Helical" evidence="1">
    <location>
        <begin position="233"/>
        <end position="251"/>
    </location>
</feature>
<keyword evidence="1" id="KW-1133">Transmembrane helix</keyword>
<evidence type="ECO:0000313" key="3">
    <source>
        <dbReference type="Proteomes" id="UP000271241"/>
    </source>
</evidence>
<feature type="transmembrane region" description="Helical" evidence="1">
    <location>
        <begin position="88"/>
        <end position="109"/>
    </location>
</feature>
<keyword evidence="1" id="KW-0812">Transmembrane</keyword>